<dbReference type="RefSeq" id="WP_377061246.1">
    <property type="nucleotide sequence ID" value="NZ_JBHSJJ010000001.1"/>
</dbReference>
<proteinExistence type="predicted"/>
<evidence type="ECO:0008006" key="3">
    <source>
        <dbReference type="Google" id="ProtNLM"/>
    </source>
</evidence>
<keyword evidence="2" id="KW-1185">Reference proteome</keyword>
<sequence>MIYKKAGFWISLLLLTSSCGIFNIKKGGAAADLYANYSEDLSDVRIRFDDLPKVAAFEAGEGTVPPVDAELNQALQRIARENGEEWFYNGFTILIYSGVDRDEAFKTRNRLYSEFPDIQTDMQYQQPRYLVKVGKYIHRIEALAWYEKLKKEFPASRIIQDRFQRNRQDENPENTQNVDQ</sequence>
<comment type="caution">
    <text evidence="1">The sequence shown here is derived from an EMBL/GenBank/DDBJ whole genome shotgun (WGS) entry which is preliminary data.</text>
</comment>
<dbReference type="PROSITE" id="PS51257">
    <property type="entry name" value="PROKAR_LIPOPROTEIN"/>
    <property type="match status" value="1"/>
</dbReference>
<evidence type="ECO:0000313" key="2">
    <source>
        <dbReference type="Proteomes" id="UP001595818"/>
    </source>
</evidence>
<reference evidence="2" key="1">
    <citation type="journal article" date="2019" name="Int. J. Syst. Evol. Microbiol.">
        <title>The Global Catalogue of Microorganisms (GCM) 10K type strain sequencing project: providing services to taxonomists for standard genome sequencing and annotation.</title>
        <authorList>
            <consortium name="The Broad Institute Genomics Platform"/>
            <consortium name="The Broad Institute Genome Sequencing Center for Infectious Disease"/>
            <person name="Wu L."/>
            <person name="Ma J."/>
        </authorList>
    </citation>
    <scope>NUCLEOTIDE SEQUENCE [LARGE SCALE GENOMIC DNA]</scope>
    <source>
        <strain evidence="2">CGMCC 4.7466</strain>
    </source>
</reference>
<name>A0ABV9SW10_9BACT</name>
<protein>
    <recommendedName>
        <fullName evidence="3">SPOR domain-containing protein</fullName>
    </recommendedName>
</protein>
<dbReference type="EMBL" id="JBHSJJ010000001">
    <property type="protein sequence ID" value="MFC4870585.1"/>
    <property type="molecule type" value="Genomic_DNA"/>
</dbReference>
<dbReference type="Proteomes" id="UP001595818">
    <property type="component" value="Unassembled WGS sequence"/>
</dbReference>
<gene>
    <name evidence="1" type="ORF">ACFPFU_02725</name>
</gene>
<accession>A0ABV9SW10</accession>
<evidence type="ECO:0000313" key="1">
    <source>
        <dbReference type="EMBL" id="MFC4870585.1"/>
    </source>
</evidence>
<organism evidence="1 2">
    <name type="scientific">Negadavirga shengliensis</name>
    <dbReference type="NCBI Taxonomy" id="1389218"/>
    <lineage>
        <taxon>Bacteria</taxon>
        <taxon>Pseudomonadati</taxon>
        <taxon>Bacteroidota</taxon>
        <taxon>Cytophagia</taxon>
        <taxon>Cytophagales</taxon>
        <taxon>Cyclobacteriaceae</taxon>
        <taxon>Negadavirga</taxon>
    </lineage>
</organism>